<dbReference type="Pfam" id="PF00440">
    <property type="entry name" value="TetR_N"/>
    <property type="match status" value="1"/>
</dbReference>
<name>A0ABV8M2I5_9ACTN</name>
<reference evidence="6" key="1">
    <citation type="journal article" date="2019" name="Int. J. Syst. Evol. Microbiol.">
        <title>The Global Catalogue of Microorganisms (GCM) 10K type strain sequencing project: providing services to taxonomists for standard genome sequencing and annotation.</title>
        <authorList>
            <consortium name="The Broad Institute Genomics Platform"/>
            <consortium name="The Broad Institute Genome Sequencing Center for Infectious Disease"/>
            <person name="Wu L."/>
            <person name="Ma J."/>
        </authorList>
    </citation>
    <scope>NUCLEOTIDE SEQUENCE [LARGE SCALE GENOMIC DNA]</scope>
    <source>
        <strain evidence="6">CGMCC 4.7289</strain>
    </source>
</reference>
<dbReference type="InterPro" id="IPR036271">
    <property type="entry name" value="Tet_transcr_reg_TetR-rel_C_sf"/>
</dbReference>
<gene>
    <name evidence="5" type="ORF">ACFOZ4_39930</name>
</gene>
<dbReference type="InterPro" id="IPR001647">
    <property type="entry name" value="HTH_TetR"/>
</dbReference>
<proteinExistence type="predicted"/>
<evidence type="ECO:0000256" key="1">
    <source>
        <dbReference type="ARBA" id="ARBA00023125"/>
    </source>
</evidence>
<keyword evidence="1 2" id="KW-0238">DNA-binding</keyword>
<evidence type="ECO:0000256" key="3">
    <source>
        <dbReference type="SAM" id="MobiDB-lite"/>
    </source>
</evidence>
<dbReference type="PROSITE" id="PS50977">
    <property type="entry name" value="HTH_TETR_2"/>
    <property type="match status" value="1"/>
</dbReference>
<dbReference type="RefSeq" id="WP_253756070.1">
    <property type="nucleotide sequence ID" value="NZ_JAMZDZ010000001.1"/>
</dbReference>
<feature type="compositionally biased region" description="Low complexity" evidence="3">
    <location>
        <begin position="119"/>
        <end position="144"/>
    </location>
</feature>
<comment type="caution">
    <text evidence="5">The sequence shown here is derived from an EMBL/GenBank/DDBJ whole genome shotgun (WGS) entry which is preliminary data.</text>
</comment>
<evidence type="ECO:0000313" key="6">
    <source>
        <dbReference type="Proteomes" id="UP001595816"/>
    </source>
</evidence>
<keyword evidence="6" id="KW-1185">Reference proteome</keyword>
<evidence type="ECO:0000259" key="4">
    <source>
        <dbReference type="PROSITE" id="PS50977"/>
    </source>
</evidence>
<dbReference type="InterPro" id="IPR009057">
    <property type="entry name" value="Homeodomain-like_sf"/>
</dbReference>
<dbReference type="Gene3D" id="1.10.357.10">
    <property type="entry name" value="Tetracycline Repressor, domain 2"/>
    <property type="match status" value="2"/>
</dbReference>
<feature type="region of interest" description="Disordered" evidence="3">
    <location>
        <begin position="1"/>
        <end position="20"/>
    </location>
</feature>
<dbReference type="Proteomes" id="UP001595816">
    <property type="component" value="Unassembled WGS sequence"/>
</dbReference>
<protein>
    <submittedName>
        <fullName evidence="5">TetR/AcrR family transcriptional regulator</fullName>
    </submittedName>
</protein>
<sequence length="232" mass="25213">MSQPRRSPRAEDRKRDPERTRERILDAALAEFGEHGYAGARISAIASRAGVNQQLISYYFEGKEGLYRAVVGRWPQLSGPSNQPGMPIHEVVGNFLRMNVDNRAWSRLLAWQGLTGGTESNAAESNAAESSAAETSPAEPSGAEPNGAEGEGKAGPDPFFQAVLDDVQRRQRDGEIAADLDPAYLLLVLFSATMVPTVLPQIAGQLTGLAADTPEFLDAYAEQIRRIVEHLR</sequence>
<dbReference type="SUPFAM" id="SSF48498">
    <property type="entry name" value="Tetracyclin repressor-like, C-terminal domain"/>
    <property type="match status" value="1"/>
</dbReference>
<evidence type="ECO:0000256" key="2">
    <source>
        <dbReference type="PROSITE-ProRule" id="PRU00335"/>
    </source>
</evidence>
<dbReference type="InterPro" id="IPR050109">
    <property type="entry name" value="HTH-type_TetR-like_transc_reg"/>
</dbReference>
<dbReference type="PANTHER" id="PTHR30328">
    <property type="entry name" value="TRANSCRIPTIONAL REPRESSOR"/>
    <property type="match status" value="1"/>
</dbReference>
<dbReference type="EMBL" id="JBHSAY010000034">
    <property type="protein sequence ID" value="MFC4136812.1"/>
    <property type="molecule type" value="Genomic_DNA"/>
</dbReference>
<dbReference type="PRINTS" id="PR00455">
    <property type="entry name" value="HTHTETR"/>
</dbReference>
<accession>A0ABV8M2I5</accession>
<evidence type="ECO:0000313" key="5">
    <source>
        <dbReference type="EMBL" id="MFC4136812.1"/>
    </source>
</evidence>
<feature type="DNA-binding region" description="H-T-H motif" evidence="2">
    <location>
        <begin position="41"/>
        <end position="60"/>
    </location>
</feature>
<dbReference type="SUPFAM" id="SSF46689">
    <property type="entry name" value="Homeodomain-like"/>
    <property type="match status" value="1"/>
</dbReference>
<feature type="domain" description="HTH tetR-type" evidence="4">
    <location>
        <begin position="18"/>
        <end position="78"/>
    </location>
</feature>
<organism evidence="5 6">
    <name type="scientific">Hamadaea flava</name>
    <dbReference type="NCBI Taxonomy" id="1742688"/>
    <lineage>
        <taxon>Bacteria</taxon>
        <taxon>Bacillati</taxon>
        <taxon>Actinomycetota</taxon>
        <taxon>Actinomycetes</taxon>
        <taxon>Micromonosporales</taxon>
        <taxon>Micromonosporaceae</taxon>
        <taxon>Hamadaea</taxon>
    </lineage>
</organism>
<dbReference type="PANTHER" id="PTHR30328:SF54">
    <property type="entry name" value="HTH-TYPE TRANSCRIPTIONAL REPRESSOR SCO4008"/>
    <property type="match status" value="1"/>
</dbReference>
<feature type="region of interest" description="Disordered" evidence="3">
    <location>
        <begin position="119"/>
        <end position="159"/>
    </location>
</feature>
<feature type="compositionally biased region" description="Basic and acidic residues" evidence="3">
    <location>
        <begin position="8"/>
        <end position="20"/>
    </location>
</feature>